<proteinExistence type="predicted"/>
<evidence type="ECO:0000313" key="4">
    <source>
        <dbReference type="EMBL" id="QEH36529.1"/>
    </source>
</evidence>
<dbReference type="GO" id="GO:0000403">
    <property type="term" value="F:Y-form DNA binding"/>
    <property type="evidence" value="ECO:0007669"/>
    <property type="project" value="TreeGrafter"/>
</dbReference>
<dbReference type="PROSITE" id="PS51192">
    <property type="entry name" value="HELICASE_ATP_BIND_1"/>
    <property type="match status" value="1"/>
</dbReference>
<dbReference type="Proteomes" id="UP000324233">
    <property type="component" value="Chromosome"/>
</dbReference>
<dbReference type="Gene3D" id="3.40.50.300">
    <property type="entry name" value="P-loop containing nucleotide triphosphate hydrolases"/>
    <property type="match status" value="2"/>
</dbReference>
<dbReference type="Pfam" id="PF00271">
    <property type="entry name" value="Helicase_C"/>
    <property type="match status" value="1"/>
</dbReference>
<evidence type="ECO:0000259" key="3">
    <source>
        <dbReference type="PROSITE" id="PS51194"/>
    </source>
</evidence>
<dbReference type="OrthoDB" id="9802848at2"/>
<dbReference type="GO" id="GO:0016787">
    <property type="term" value="F:hydrolase activity"/>
    <property type="evidence" value="ECO:0007669"/>
    <property type="project" value="InterPro"/>
</dbReference>
<name>A0A5B9W8P9_9BACT</name>
<organism evidence="4 5">
    <name type="scientific">Aquisphaera giovannonii</name>
    <dbReference type="NCBI Taxonomy" id="406548"/>
    <lineage>
        <taxon>Bacteria</taxon>
        <taxon>Pseudomonadati</taxon>
        <taxon>Planctomycetota</taxon>
        <taxon>Planctomycetia</taxon>
        <taxon>Isosphaerales</taxon>
        <taxon>Isosphaeraceae</taxon>
        <taxon>Aquisphaera</taxon>
    </lineage>
</organism>
<dbReference type="InterPro" id="IPR006935">
    <property type="entry name" value="Helicase/UvrB_N"/>
</dbReference>
<dbReference type="InterPro" id="IPR050742">
    <property type="entry name" value="Helicase_Restrict-Modif_Enz"/>
</dbReference>
<dbReference type="GO" id="GO:0036121">
    <property type="term" value="F:double-stranded DNA helicase activity"/>
    <property type="evidence" value="ECO:0007669"/>
    <property type="project" value="TreeGrafter"/>
</dbReference>
<feature type="domain" description="Helicase C-terminal" evidence="3">
    <location>
        <begin position="210"/>
        <end position="368"/>
    </location>
</feature>
<protein>
    <submittedName>
        <fullName evidence="4">Type III restriction enzyme, res subunit</fullName>
    </submittedName>
</protein>
<evidence type="ECO:0000256" key="1">
    <source>
        <dbReference type="SAM" id="Coils"/>
    </source>
</evidence>
<dbReference type="SUPFAM" id="SSF52540">
    <property type="entry name" value="P-loop containing nucleoside triphosphate hydrolases"/>
    <property type="match status" value="1"/>
</dbReference>
<feature type="domain" description="Helicase ATP-binding" evidence="2">
    <location>
        <begin position="16"/>
        <end position="147"/>
    </location>
</feature>
<dbReference type="PANTHER" id="PTHR47396:SF1">
    <property type="entry name" value="ATP-DEPENDENT HELICASE IRC3-RELATED"/>
    <property type="match status" value="1"/>
</dbReference>
<dbReference type="Pfam" id="PF04851">
    <property type="entry name" value="ResIII"/>
    <property type="match status" value="1"/>
</dbReference>
<feature type="coiled-coil region" evidence="1">
    <location>
        <begin position="413"/>
        <end position="440"/>
    </location>
</feature>
<dbReference type="SMART" id="SM00487">
    <property type="entry name" value="DEXDc"/>
    <property type="match status" value="1"/>
</dbReference>
<dbReference type="InterPro" id="IPR001650">
    <property type="entry name" value="Helicase_C-like"/>
</dbReference>
<keyword evidence="1" id="KW-0175">Coiled coil</keyword>
<keyword evidence="5" id="KW-1185">Reference proteome</keyword>
<dbReference type="PANTHER" id="PTHR47396">
    <property type="entry name" value="TYPE I RESTRICTION ENZYME ECOKI R PROTEIN"/>
    <property type="match status" value="1"/>
</dbReference>
<dbReference type="InterPro" id="IPR014001">
    <property type="entry name" value="Helicase_ATP-bd"/>
</dbReference>
<dbReference type="InterPro" id="IPR027417">
    <property type="entry name" value="P-loop_NTPase"/>
</dbReference>
<evidence type="ECO:0000259" key="2">
    <source>
        <dbReference type="PROSITE" id="PS51192"/>
    </source>
</evidence>
<dbReference type="GO" id="GO:0005524">
    <property type="term" value="F:ATP binding"/>
    <property type="evidence" value="ECO:0007669"/>
    <property type="project" value="InterPro"/>
</dbReference>
<dbReference type="AlphaFoldDB" id="A0A5B9W8P9"/>
<sequence length="473" mass="52052">MTGLWPFQEERMMLTRTAFRTHQAVVLQSPTGSGKTQMGSYGAKSASEKGNDVIWLAHRRELLEGTGNTFSKTGIPHSLMMGGCHHNPRLRVTLASVGTLANRLEKTRPPRLLIVDECHHSTASQYDKIIRWVEANGGKALGLTATPWRLSGEGLDDHYDHMVLGPPVAWLIANGYLSDYRAYAPSAPDLSEVHTLAGDYVKNEIDQVMKGKAIVADCVSQWRRYAPGKRTIGFAVSVEHSQMMVEAFLRAGIPAAHIDAGTQSHIRRQHILNFATGHLQVLWNCDLFSEGFDLSAVAGRDVPIECAIQARPTKSLTLHLQQIGRALRRKPYPAILLDLCGNLARLGLPDHPHEWTLAGRPKKGRGGKSEEAAPLTRKCQSCDVMFPIVLLSCPHCGAAQVSGGGGGRKVEEVAAELREIDREQARRERLKEQAGAKTLEELIELGKAKGYKSPEKWASHVFTARLQKQNRAG</sequence>
<accession>A0A5B9W8P9</accession>
<dbReference type="KEGG" id="agv:OJF2_51130"/>
<dbReference type="SMART" id="SM00490">
    <property type="entry name" value="HELICc"/>
    <property type="match status" value="1"/>
</dbReference>
<dbReference type="EMBL" id="CP042997">
    <property type="protein sequence ID" value="QEH36529.1"/>
    <property type="molecule type" value="Genomic_DNA"/>
</dbReference>
<reference evidence="4 5" key="1">
    <citation type="submission" date="2019-08" db="EMBL/GenBank/DDBJ databases">
        <title>Deep-cultivation of Planctomycetes and their phenomic and genomic characterization uncovers novel biology.</title>
        <authorList>
            <person name="Wiegand S."/>
            <person name="Jogler M."/>
            <person name="Boedeker C."/>
            <person name="Pinto D."/>
            <person name="Vollmers J."/>
            <person name="Rivas-Marin E."/>
            <person name="Kohn T."/>
            <person name="Peeters S.H."/>
            <person name="Heuer A."/>
            <person name="Rast P."/>
            <person name="Oberbeckmann S."/>
            <person name="Bunk B."/>
            <person name="Jeske O."/>
            <person name="Meyerdierks A."/>
            <person name="Storesund J.E."/>
            <person name="Kallscheuer N."/>
            <person name="Luecker S."/>
            <person name="Lage O.M."/>
            <person name="Pohl T."/>
            <person name="Merkel B.J."/>
            <person name="Hornburger P."/>
            <person name="Mueller R.-W."/>
            <person name="Bruemmer F."/>
            <person name="Labrenz M."/>
            <person name="Spormann A.M."/>
            <person name="Op den Camp H."/>
            <person name="Overmann J."/>
            <person name="Amann R."/>
            <person name="Jetten M.S.M."/>
            <person name="Mascher T."/>
            <person name="Medema M.H."/>
            <person name="Devos D.P."/>
            <person name="Kaster A.-K."/>
            <person name="Ovreas L."/>
            <person name="Rohde M."/>
            <person name="Galperin M.Y."/>
            <person name="Jogler C."/>
        </authorList>
    </citation>
    <scope>NUCLEOTIDE SEQUENCE [LARGE SCALE GENOMIC DNA]</scope>
    <source>
        <strain evidence="4 5">OJF2</strain>
    </source>
</reference>
<evidence type="ECO:0000313" key="5">
    <source>
        <dbReference type="Proteomes" id="UP000324233"/>
    </source>
</evidence>
<dbReference type="GO" id="GO:0061749">
    <property type="term" value="F:forked DNA-dependent helicase activity"/>
    <property type="evidence" value="ECO:0007669"/>
    <property type="project" value="TreeGrafter"/>
</dbReference>
<gene>
    <name evidence="4" type="ORF">OJF2_51130</name>
</gene>
<dbReference type="PROSITE" id="PS51194">
    <property type="entry name" value="HELICASE_CTER"/>
    <property type="match status" value="1"/>
</dbReference>